<feature type="transmembrane region" description="Helical" evidence="2">
    <location>
        <begin position="293"/>
        <end position="314"/>
    </location>
</feature>
<keyword evidence="2" id="KW-0472">Membrane</keyword>
<name>A0ABP6M1V1_9ACTN</name>
<keyword evidence="2" id="KW-1133">Transmembrane helix</keyword>
<feature type="compositionally biased region" description="Basic and acidic residues" evidence="1">
    <location>
        <begin position="223"/>
        <end position="260"/>
    </location>
</feature>
<dbReference type="Proteomes" id="UP001501532">
    <property type="component" value="Unassembled WGS sequence"/>
</dbReference>
<keyword evidence="3" id="KW-0732">Signal</keyword>
<gene>
    <name evidence="4" type="ORF">GCM10010448_60520</name>
</gene>
<keyword evidence="2" id="KW-0812">Transmembrane</keyword>
<evidence type="ECO:0000313" key="4">
    <source>
        <dbReference type="EMBL" id="GAA3069244.1"/>
    </source>
</evidence>
<evidence type="ECO:0000256" key="1">
    <source>
        <dbReference type="SAM" id="MobiDB-lite"/>
    </source>
</evidence>
<evidence type="ECO:0008006" key="6">
    <source>
        <dbReference type="Google" id="ProtNLM"/>
    </source>
</evidence>
<sequence>MFMRLSRPSRLSLFLPCALAAVLLLRQAPAAALVADARPSCSGTSGHDFPLTTRIHGGPGSYKPGGADQTWYIDLHNATEQSCENIHPVVVLADQQRKLRDAEAKLEFFGDGRWHPVTFTHTDRQELVGPFDDGFPGFTVAPHGQLTVKVRLALSTKARPNDVLVRAAIVRKDGNDGDWVGESNNYWFQIESAPAPAARHTDKAAEPGKVAEESGKGQSARPAGEDESAKPAGKDESAKPASKDRPAKPASKDRSAEPAHKSAAAKPPAPELTPTAQTLAVTTPQPPRDLIKFVSGLMMAAAGLLVAGGSLVMARRRH</sequence>
<comment type="caution">
    <text evidence="4">The sequence shown here is derived from an EMBL/GenBank/DDBJ whole genome shotgun (WGS) entry which is preliminary data.</text>
</comment>
<feature type="chain" id="PRO_5047517986" description="Gram-positive cocci surface proteins LPxTG domain-containing protein" evidence="3">
    <location>
        <begin position="21"/>
        <end position="318"/>
    </location>
</feature>
<evidence type="ECO:0000256" key="2">
    <source>
        <dbReference type="SAM" id="Phobius"/>
    </source>
</evidence>
<evidence type="ECO:0000256" key="3">
    <source>
        <dbReference type="SAM" id="SignalP"/>
    </source>
</evidence>
<reference evidence="5" key="1">
    <citation type="journal article" date="2019" name="Int. J. Syst. Evol. Microbiol.">
        <title>The Global Catalogue of Microorganisms (GCM) 10K type strain sequencing project: providing services to taxonomists for standard genome sequencing and annotation.</title>
        <authorList>
            <consortium name="The Broad Institute Genomics Platform"/>
            <consortium name="The Broad Institute Genome Sequencing Center for Infectious Disease"/>
            <person name="Wu L."/>
            <person name="Ma J."/>
        </authorList>
    </citation>
    <scope>NUCLEOTIDE SEQUENCE [LARGE SCALE GENOMIC DNA]</scope>
    <source>
        <strain evidence="5">JCM 9091</strain>
    </source>
</reference>
<accession>A0ABP6M1V1</accession>
<feature type="compositionally biased region" description="Polar residues" evidence="1">
    <location>
        <begin position="274"/>
        <end position="283"/>
    </location>
</feature>
<protein>
    <recommendedName>
        <fullName evidence="6">Gram-positive cocci surface proteins LPxTG domain-containing protein</fullName>
    </recommendedName>
</protein>
<keyword evidence="5" id="KW-1185">Reference proteome</keyword>
<feature type="region of interest" description="Disordered" evidence="1">
    <location>
        <begin position="197"/>
        <end position="285"/>
    </location>
</feature>
<proteinExistence type="predicted"/>
<evidence type="ECO:0000313" key="5">
    <source>
        <dbReference type="Proteomes" id="UP001501532"/>
    </source>
</evidence>
<organism evidence="4 5">
    <name type="scientific">Streptomyces glomeratus</name>
    <dbReference type="NCBI Taxonomy" id="284452"/>
    <lineage>
        <taxon>Bacteria</taxon>
        <taxon>Bacillati</taxon>
        <taxon>Actinomycetota</taxon>
        <taxon>Actinomycetes</taxon>
        <taxon>Kitasatosporales</taxon>
        <taxon>Streptomycetaceae</taxon>
        <taxon>Streptomyces</taxon>
    </lineage>
</organism>
<feature type="signal peptide" evidence="3">
    <location>
        <begin position="1"/>
        <end position="20"/>
    </location>
</feature>
<feature type="compositionally biased region" description="Basic and acidic residues" evidence="1">
    <location>
        <begin position="199"/>
        <end position="215"/>
    </location>
</feature>
<dbReference type="EMBL" id="BAAAUF010000064">
    <property type="protein sequence ID" value="GAA3069244.1"/>
    <property type="molecule type" value="Genomic_DNA"/>
</dbReference>